<gene>
    <name evidence="4" type="primary">omcB_2</name>
    <name evidence="4" type="ORF">Enr8_33820</name>
</gene>
<dbReference type="InterPro" id="IPR013783">
    <property type="entry name" value="Ig-like_fold"/>
</dbReference>
<dbReference type="AlphaFoldDB" id="A0A5C5UZ01"/>
<evidence type="ECO:0000259" key="3">
    <source>
        <dbReference type="Pfam" id="PF01345"/>
    </source>
</evidence>
<feature type="compositionally biased region" description="Low complexity" evidence="1">
    <location>
        <begin position="174"/>
        <end position="194"/>
    </location>
</feature>
<proteinExistence type="predicted"/>
<dbReference type="Pfam" id="PF01345">
    <property type="entry name" value="DUF11"/>
    <property type="match status" value="3"/>
</dbReference>
<evidence type="ECO:0000313" key="4">
    <source>
        <dbReference type="EMBL" id="TWT31461.1"/>
    </source>
</evidence>
<feature type="compositionally biased region" description="Low complexity" evidence="1">
    <location>
        <begin position="120"/>
        <end position="131"/>
    </location>
</feature>
<comment type="caution">
    <text evidence="4">The sequence shown here is derived from an EMBL/GenBank/DDBJ whole genome shotgun (WGS) entry which is preliminary data.</text>
</comment>
<dbReference type="InterPro" id="IPR051172">
    <property type="entry name" value="Chlamydia_OmcB"/>
</dbReference>
<dbReference type="OrthoDB" id="238179at2"/>
<dbReference type="InterPro" id="IPR001434">
    <property type="entry name" value="OmcB-like_DUF11"/>
</dbReference>
<dbReference type="RefSeq" id="WP_146433599.1">
    <property type="nucleotide sequence ID" value="NZ_SJPF01000004.1"/>
</dbReference>
<dbReference type="EMBL" id="SJPF01000004">
    <property type="protein sequence ID" value="TWT31461.1"/>
    <property type="molecule type" value="Genomic_DNA"/>
</dbReference>
<feature type="signal peptide" evidence="2">
    <location>
        <begin position="1"/>
        <end position="30"/>
    </location>
</feature>
<dbReference type="PANTHER" id="PTHR34819">
    <property type="entry name" value="LARGE CYSTEINE-RICH PERIPLASMIC PROTEIN OMCB"/>
    <property type="match status" value="1"/>
</dbReference>
<keyword evidence="2" id="KW-0732">Signal</keyword>
<protein>
    <submittedName>
        <fullName evidence="4">Large cysteine-rich periplasmic protein OmcB</fullName>
    </submittedName>
</protein>
<accession>A0A5C5UZ01</accession>
<keyword evidence="5" id="KW-1185">Reference proteome</keyword>
<dbReference type="PANTHER" id="PTHR34819:SF3">
    <property type="entry name" value="CELL SURFACE PROTEIN"/>
    <property type="match status" value="1"/>
</dbReference>
<feature type="region of interest" description="Disordered" evidence="1">
    <location>
        <begin position="144"/>
        <end position="261"/>
    </location>
</feature>
<feature type="region of interest" description="Disordered" evidence="1">
    <location>
        <begin position="95"/>
        <end position="131"/>
    </location>
</feature>
<feature type="compositionally biased region" description="Low complexity" evidence="1">
    <location>
        <begin position="221"/>
        <end position="239"/>
    </location>
</feature>
<feature type="chain" id="PRO_5023032366" evidence="2">
    <location>
        <begin position="31"/>
        <end position="766"/>
    </location>
</feature>
<feature type="region of interest" description="Disordered" evidence="1">
    <location>
        <begin position="718"/>
        <end position="766"/>
    </location>
</feature>
<evidence type="ECO:0000313" key="5">
    <source>
        <dbReference type="Proteomes" id="UP000318878"/>
    </source>
</evidence>
<dbReference type="Gene3D" id="2.60.40.10">
    <property type="entry name" value="Immunoglobulins"/>
    <property type="match status" value="2"/>
</dbReference>
<evidence type="ECO:0000256" key="1">
    <source>
        <dbReference type="SAM" id="MobiDB-lite"/>
    </source>
</evidence>
<feature type="domain" description="DUF11" evidence="3">
    <location>
        <begin position="272"/>
        <end position="357"/>
    </location>
</feature>
<organism evidence="4 5">
    <name type="scientific">Blastopirellula retiformator</name>
    <dbReference type="NCBI Taxonomy" id="2527970"/>
    <lineage>
        <taxon>Bacteria</taxon>
        <taxon>Pseudomonadati</taxon>
        <taxon>Planctomycetota</taxon>
        <taxon>Planctomycetia</taxon>
        <taxon>Pirellulales</taxon>
        <taxon>Pirellulaceae</taxon>
        <taxon>Blastopirellula</taxon>
    </lineage>
</organism>
<evidence type="ECO:0000256" key="2">
    <source>
        <dbReference type="SAM" id="SignalP"/>
    </source>
</evidence>
<name>A0A5C5UZ01_9BACT</name>
<dbReference type="Proteomes" id="UP000318878">
    <property type="component" value="Unassembled WGS sequence"/>
</dbReference>
<feature type="compositionally biased region" description="Polar residues" evidence="1">
    <location>
        <begin position="724"/>
        <end position="740"/>
    </location>
</feature>
<sequence length="766" mass="79520" precursor="true">MLRKAILLSVTASVLVAGSIYYLTSDQAAANDSTAAEPGRIANHLPTAVHAIALDDGHSHGEIRLTGAEEEIPLKKFEPGRALPIRRPIDYAVTDQPAPTTQLTAAEEAEKPSRRRRDLAAPGGASSAAGLPPALRAALSAMENGDTPGAAAPQQLDQPAEPATPQPSSRRFNPAASQETAPAATPPAATMPPASGGSRFSPAAPAPISRWNGGDEPGHPAPMQEAPAQPAPTEQDPAPMRFNSGSDQSAAARPNPTDGSLLTVASPTVAVQTIGPKAMVVGKPAVFQVVAKNLGKVDARELAIKIQTPHGVELVNQRAAMGTAQANTMGGAANFIIWQIPVLPAGGEGTLNLELATRNNRGFDLGVDVAFSAASAATTVNVLEPKLNMAIQGPSEVLYGETQIYSIVITNPGSGTAENVGITLMPLKAGQAPTTFNQIGSIQPGGKKVIEVEFAARQAGQLKISAEAFAEGGLRAQASEGVTVRRANLQLVAHGPPVKYAATSASYLFNLTNNGNAQAAGVVAEATLPTGAKFESCSDGGKYDPVGNKVVWNIGALEAQAVRPLKLDCTLMVGGNNTILASCKSTDGLLASQNVTTMVESVADLKLYVNDPKGPAPVGEEVTYEFRLDNRGTKEAEGIEVTVQFSQGIEPTQVSGGQATIDAGQVIFSPIQSLGPDKNLILKVSAKALTAGSHSFRAEVRCREPVTKLASEETTRFYGEGVLSRSTPQMQPSTPLNSGKTPLREAQRPAPAEGTPLSPTPYSRFR</sequence>
<reference evidence="4 5" key="1">
    <citation type="submission" date="2019-02" db="EMBL/GenBank/DDBJ databases">
        <title>Deep-cultivation of Planctomycetes and their phenomic and genomic characterization uncovers novel biology.</title>
        <authorList>
            <person name="Wiegand S."/>
            <person name="Jogler M."/>
            <person name="Boedeker C."/>
            <person name="Pinto D."/>
            <person name="Vollmers J."/>
            <person name="Rivas-Marin E."/>
            <person name="Kohn T."/>
            <person name="Peeters S.H."/>
            <person name="Heuer A."/>
            <person name="Rast P."/>
            <person name="Oberbeckmann S."/>
            <person name="Bunk B."/>
            <person name="Jeske O."/>
            <person name="Meyerdierks A."/>
            <person name="Storesund J.E."/>
            <person name="Kallscheuer N."/>
            <person name="Luecker S."/>
            <person name="Lage O.M."/>
            <person name="Pohl T."/>
            <person name="Merkel B.J."/>
            <person name="Hornburger P."/>
            <person name="Mueller R.-W."/>
            <person name="Bruemmer F."/>
            <person name="Labrenz M."/>
            <person name="Spormann A.M."/>
            <person name="Op Den Camp H."/>
            <person name="Overmann J."/>
            <person name="Amann R."/>
            <person name="Jetten M.S.M."/>
            <person name="Mascher T."/>
            <person name="Medema M.H."/>
            <person name="Devos D.P."/>
            <person name="Kaster A.-K."/>
            <person name="Ovreas L."/>
            <person name="Rohde M."/>
            <person name="Galperin M.Y."/>
            <person name="Jogler C."/>
        </authorList>
    </citation>
    <scope>NUCLEOTIDE SEQUENCE [LARGE SCALE GENOMIC DNA]</scope>
    <source>
        <strain evidence="4 5">Enr8</strain>
    </source>
</reference>
<feature type="domain" description="DUF11" evidence="3">
    <location>
        <begin position="504"/>
        <end position="586"/>
    </location>
</feature>
<feature type="domain" description="DUF11" evidence="3">
    <location>
        <begin position="612"/>
        <end position="701"/>
    </location>
</feature>